<keyword evidence="2" id="KW-1185">Reference proteome</keyword>
<organism evidence="1 2">
    <name type="scientific">Hypothenemus hampei</name>
    <name type="common">Coffee berry borer</name>
    <dbReference type="NCBI Taxonomy" id="57062"/>
    <lineage>
        <taxon>Eukaryota</taxon>
        <taxon>Metazoa</taxon>
        <taxon>Ecdysozoa</taxon>
        <taxon>Arthropoda</taxon>
        <taxon>Hexapoda</taxon>
        <taxon>Insecta</taxon>
        <taxon>Pterygota</taxon>
        <taxon>Neoptera</taxon>
        <taxon>Endopterygota</taxon>
        <taxon>Coleoptera</taxon>
        <taxon>Polyphaga</taxon>
        <taxon>Cucujiformia</taxon>
        <taxon>Curculionidae</taxon>
        <taxon>Scolytinae</taxon>
        <taxon>Hypothenemus</taxon>
    </lineage>
</organism>
<proteinExistence type="predicted"/>
<reference evidence="1 2" key="1">
    <citation type="submission" date="2024-05" db="EMBL/GenBank/DDBJ databases">
        <title>Genetic variation in Jamaican populations of the coffee berry borer (Hypothenemus hampei).</title>
        <authorList>
            <person name="Errbii M."/>
            <person name="Myrie A."/>
        </authorList>
    </citation>
    <scope>NUCLEOTIDE SEQUENCE [LARGE SCALE GENOMIC DNA]</scope>
    <source>
        <strain evidence="1">JA-Hopewell-2020-01-JO</strain>
        <tissue evidence="1">Whole body</tissue>
    </source>
</reference>
<sequence length="101" mass="11752">MYTNLTITFCKGSIEEHSRFFKSRYFKPLLLISAFFYVKSPEIPNVLYGSLRTQRQRGERRASPNLNKSLSMRVCAFPVRNKSCSGYLYDVHGASAMRQWT</sequence>
<gene>
    <name evidence="1" type="ORF">ABEB36_013169</name>
</gene>
<comment type="caution">
    <text evidence="1">The sequence shown here is derived from an EMBL/GenBank/DDBJ whole genome shotgun (WGS) entry which is preliminary data.</text>
</comment>
<evidence type="ECO:0000313" key="1">
    <source>
        <dbReference type="EMBL" id="KAL1490482.1"/>
    </source>
</evidence>
<dbReference type="AlphaFoldDB" id="A0ABD1E725"/>
<name>A0ABD1E725_HYPHA</name>
<evidence type="ECO:0000313" key="2">
    <source>
        <dbReference type="Proteomes" id="UP001566132"/>
    </source>
</evidence>
<dbReference type="Proteomes" id="UP001566132">
    <property type="component" value="Unassembled WGS sequence"/>
</dbReference>
<protein>
    <submittedName>
        <fullName evidence="1">Uncharacterized protein</fullName>
    </submittedName>
</protein>
<accession>A0ABD1E725</accession>
<dbReference type="EMBL" id="JBDJPC010000010">
    <property type="protein sequence ID" value="KAL1490482.1"/>
    <property type="molecule type" value="Genomic_DNA"/>
</dbReference>